<dbReference type="GO" id="GO:0120159">
    <property type="term" value="F:rRNA pseudouridine synthase activity"/>
    <property type="evidence" value="ECO:0007669"/>
    <property type="project" value="UniProtKB-ARBA"/>
</dbReference>
<feature type="domain" description="RNA-binding S4" evidence="7">
    <location>
        <begin position="13"/>
        <end position="73"/>
    </location>
</feature>
<dbReference type="EMBL" id="MN577573">
    <property type="protein sequence ID" value="QGT51148.1"/>
    <property type="molecule type" value="Genomic_DNA"/>
</dbReference>
<comment type="function">
    <text evidence="6">Responsible for synthesis of pseudouridine from uracil.</text>
</comment>
<dbReference type="PANTHER" id="PTHR21600:SF83">
    <property type="entry name" value="PSEUDOURIDYLATE SYNTHASE RPUSD4, MITOCHONDRIAL"/>
    <property type="match status" value="1"/>
</dbReference>
<evidence type="ECO:0000259" key="7">
    <source>
        <dbReference type="SMART" id="SM00363"/>
    </source>
</evidence>
<dbReference type="SMART" id="SM00363">
    <property type="entry name" value="S4"/>
    <property type="match status" value="1"/>
</dbReference>
<dbReference type="SUPFAM" id="SSF55174">
    <property type="entry name" value="Alpha-L RNA-binding motif"/>
    <property type="match status" value="1"/>
</dbReference>
<dbReference type="CDD" id="cd02869">
    <property type="entry name" value="PseudoU_synth_RluA_like"/>
    <property type="match status" value="1"/>
</dbReference>
<proteinExistence type="inferred from homology"/>
<comment type="catalytic activity">
    <reaction evidence="1 6">
        <text>a uridine in RNA = a pseudouridine in RNA</text>
        <dbReference type="Rhea" id="RHEA:48348"/>
        <dbReference type="Rhea" id="RHEA-COMP:12068"/>
        <dbReference type="Rhea" id="RHEA-COMP:12069"/>
        <dbReference type="ChEBI" id="CHEBI:65314"/>
        <dbReference type="ChEBI" id="CHEBI:65315"/>
    </reaction>
</comment>
<reference evidence="8" key="1">
    <citation type="journal article" date="2020" name="J. ISSAAS">
        <title>Lactobacilli and other gastrointestinal microbiota of Peromyscus leucopus, reservoir host for agents of Lyme disease and other zoonoses in North America.</title>
        <authorList>
            <person name="Milovic A."/>
            <person name="Bassam K."/>
            <person name="Shao H."/>
            <person name="Chatzistamou I."/>
            <person name="Tufts D.M."/>
            <person name="Diuk-Wasser M."/>
            <person name="Barbour A.G."/>
        </authorList>
    </citation>
    <scope>NUCLEOTIDE SEQUENCE</scope>
    <source>
        <strain evidence="8">LL40</strain>
    </source>
</reference>
<dbReference type="EC" id="5.4.99.-" evidence="6"/>
<dbReference type="Gene3D" id="3.10.290.10">
    <property type="entry name" value="RNA-binding S4 domain"/>
    <property type="match status" value="1"/>
</dbReference>
<organism evidence="8">
    <name type="scientific">uncultured Bacillota bacterium</name>
    <dbReference type="NCBI Taxonomy" id="344338"/>
    <lineage>
        <taxon>Bacteria</taxon>
        <taxon>Bacillati</taxon>
        <taxon>Bacillota</taxon>
        <taxon>environmental samples</taxon>
    </lineage>
</organism>
<dbReference type="SUPFAM" id="SSF55120">
    <property type="entry name" value="Pseudouridine synthase"/>
    <property type="match status" value="1"/>
</dbReference>
<dbReference type="AlphaFoldDB" id="A0A650EPI4"/>
<gene>
    <name evidence="8" type="primary">rluC</name>
    <name evidence="8" type="ORF">Firmicute1046_2240</name>
</gene>
<dbReference type="PROSITE" id="PS01129">
    <property type="entry name" value="PSI_RLU"/>
    <property type="match status" value="1"/>
</dbReference>
<dbReference type="Pfam" id="PF00849">
    <property type="entry name" value="PseudoU_synth_2"/>
    <property type="match status" value="1"/>
</dbReference>
<dbReference type="NCBIfam" id="TIGR00005">
    <property type="entry name" value="rluA_subfam"/>
    <property type="match status" value="1"/>
</dbReference>
<dbReference type="GO" id="GO:0000455">
    <property type="term" value="P:enzyme-directed rRNA pseudouridine synthesis"/>
    <property type="evidence" value="ECO:0007669"/>
    <property type="project" value="UniProtKB-ARBA"/>
</dbReference>
<sequence length="332" mass="37249">MKQVCINQNDAGQRLDKFLDKFLVGMPKSMLYKAIRKKRVKVNGKKGELSQRLNEGDILQLYINDEFFREEQREIPAWLTVSPKLKIVFEDENLLIVDKPSGLVAHASAANGQDSLIGRICAYLYQKGDYHPERENTFAPALCHRIDRNTSGLVIAAKNAAALRMMNEKIREKEVRKFYLCRTEGIPQPNSGTLTNWMIKDSKTNRVQAYDTAAEAVRSAEGGKAVKAITRYQVLRQEGKTALVEAELLTGKTHQIRAQMAHAGYPLFGDVKYGAEKNGRKDYQQLRAYRLIFDFQTDAGILNGLKGKEIRADLGEFGGERCGMDKGTAGGN</sequence>
<name>A0A650EPI4_9FIRM</name>
<feature type="active site" evidence="4">
    <location>
        <position position="147"/>
    </location>
</feature>
<dbReference type="InterPro" id="IPR036986">
    <property type="entry name" value="S4_RNA-bd_sf"/>
</dbReference>
<dbReference type="InterPro" id="IPR006225">
    <property type="entry name" value="PsdUridine_synth_RluC/D"/>
</dbReference>
<keyword evidence="5" id="KW-0694">RNA-binding</keyword>
<dbReference type="InterPro" id="IPR006145">
    <property type="entry name" value="PsdUridine_synth_RsuA/RluA"/>
</dbReference>
<dbReference type="PROSITE" id="PS50889">
    <property type="entry name" value="S4"/>
    <property type="match status" value="1"/>
</dbReference>
<keyword evidence="3 6" id="KW-0413">Isomerase</keyword>
<dbReference type="InterPro" id="IPR020103">
    <property type="entry name" value="PsdUridine_synth_cat_dom_sf"/>
</dbReference>
<dbReference type="GO" id="GO:0003723">
    <property type="term" value="F:RNA binding"/>
    <property type="evidence" value="ECO:0007669"/>
    <property type="project" value="UniProtKB-KW"/>
</dbReference>
<evidence type="ECO:0000256" key="2">
    <source>
        <dbReference type="ARBA" id="ARBA00010876"/>
    </source>
</evidence>
<dbReference type="InterPro" id="IPR050188">
    <property type="entry name" value="RluA_PseudoU_synthase"/>
</dbReference>
<evidence type="ECO:0000256" key="5">
    <source>
        <dbReference type="PROSITE-ProRule" id="PRU00182"/>
    </source>
</evidence>
<dbReference type="Pfam" id="PF01479">
    <property type="entry name" value="S4"/>
    <property type="match status" value="1"/>
</dbReference>
<accession>A0A650EPI4</accession>
<dbReference type="Gene3D" id="3.30.2350.10">
    <property type="entry name" value="Pseudouridine synthase"/>
    <property type="match status" value="1"/>
</dbReference>
<protein>
    <recommendedName>
        <fullName evidence="6">Pseudouridine synthase</fullName>
        <ecNumber evidence="6">5.4.99.-</ecNumber>
    </recommendedName>
</protein>
<dbReference type="InterPro" id="IPR002942">
    <property type="entry name" value="S4_RNA-bd"/>
</dbReference>
<comment type="similarity">
    <text evidence="2 6">Belongs to the pseudouridine synthase RluA family.</text>
</comment>
<evidence type="ECO:0000313" key="8">
    <source>
        <dbReference type="EMBL" id="QGT51148.1"/>
    </source>
</evidence>
<evidence type="ECO:0000256" key="6">
    <source>
        <dbReference type="RuleBase" id="RU362028"/>
    </source>
</evidence>
<evidence type="ECO:0000256" key="3">
    <source>
        <dbReference type="ARBA" id="ARBA00023235"/>
    </source>
</evidence>
<dbReference type="PANTHER" id="PTHR21600">
    <property type="entry name" value="MITOCHONDRIAL RNA PSEUDOURIDINE SYNTHASE"/>
    <property type="match status" value="1"/>
</dbReference>
<dbReference type="CDD" id="cd00165">
    <property type="entry name" value="S4"/>
    <property type="match status" value="1"/>
</dbReference>
<evidence type="ECO:0000256" key="4">
    <source>
        <dbReference type="PIRSR" id="PIRSR606225-1"/>
    </source>
</evidence>
<evidence type="ECO:0000256" key="1">
    <source>
        <dbReference type="ARBA" id="ARBA00000073"/>
    </source>
</evidence>
<dbReference type="InterPro" id="IPR006224">
    <property type="entry name" value="PsdUridine_synth_RluA-like_CS"/>
</dbReference>